<organism evidence="3 4">
    <name type="scientific">Cupriavidus neocaledonicus</name>
    <dbReference type="NCBI Taxonomy" id="1040979"/>
    <lineage>
        <taxon>Bacteria</taxon>
        <taxon>Pseudomonadati</taxon>
        <taxon>Pseudomonadota</taxon>
        <taxon>Betaproteobacteria</taxon>
        <taxon>Burkholderiales</taxon>
        <taxon>Burkholderiaceae</taxon>
        <taxon>Cupriavidus</taxon>
    </lineage>
</organism>
<dbReference type="Proteomes" id="UP000256710">
    <property type="component" value="Unassembled WGS sequence"/>
</dbReference>
<name>A0A375H8X0_9BURK</name>
<protein>
    <submittedName>
        <fullName evidence="3">Uncharacterized protein</fullName>
    </submittedName>
</protein>
<dbReference type="EMBL" id="OFTC01000006">
    <property type="protein sequence ID" value="SOZ34872.1"/>
    <property type="molecule type" value="Genomic_DNA"/>
</dbReference>
<accession>A0A375H8X0</accession>
<dbReference type="AlphaFoldDB" id="A0A375H8X0"/>
<evidence type="ECO:0000313" key="4">
    <source>
        <dbReference type="Proteomes" id="UP000255168"/>
    </source>
</evidence>
<dbReference type="EMBL" id="LT984806">
    <property type="protein sequence ID" value="SPD46650.1"/>
    <property type="molecule type" value="Genomic_DNA"/>
</dbReference>
<gene>
    <name evidence="2" type="ORF">CBM2605_A140102</name>
    <name evidence="3" type="ORF">CBM2607_11590</name>
</gene>
<sequence length="75" mass="7755">MSDVAASQSRKPHESNHAAVPNVLQCTSRARRLSEKLLAEVTTGAAANRGCALGYVSSNDDFALGLGASHFGAIV</sequence>
<evidence type="ECO:0000313" key="2">
    <source>
        <dbReference type="EMBL" id="SOZ34872.1"/>
    </source>
</evidence>
<proteinExistence type="predicted"/>
<feature type="region of interest" description="Disordered" evidence="1">
    <location>
        <begin position="1"/>
        <end position="22"/>
    </location>
</feature>
<reference evidence="4 5" key="1">
    <citation type="submission" date="2018-01" db="EMBL/GenBank/DDBJ databases">
        <authorList>
            <person name="Clerissi C."/>
        </authorList>
    </citation>
    <scope>NUCLEOTIDE SEQUENCE [LARGE SCALE GENOMIC DNA]</scope>
    <source>
        <strain evidence="2">Cupriavidus taiwanensis STM 6082</strain>
        <strain evidence="3">Cupriavidus taiwanensis STM 6160</strain>
    </source>
</reference>
<evidence type="ECO:0000256" key="1">
    <source>
        <dbReference type="SAM" id="MobiDB-lite"/>
    </source>
</evidence>
<evidence type="ECO:0000313" key="5">
    <source>
        <dbReference type="Proteomes" id="UP000256710"/>
    </source>
</evidence>
<keyword evidence="5" id="KW-1185">Reference proteome</keyword>
<dbReference type="Proteomes" id="UP000255168">
    <property type="component" value="Chromosome I"/>
</dbReference>
<evidence type="ECO:0000313" key="3">
    <source>
        <dbReference type="EMBL" id="SPD46650.1"/>
    </source>
</evidence>